<comment type="similarity">
    <text evidence="1">Belongs to the sulfatase family.</text>
</comment>
<evidence type="ECO:0000259" key="3">
    <source>
        <dbReference type="Pfam" id="PF00884"/>
    </source>
</evidence>
<dbReference type="GO" id="GO:0004065">
    <property type="term" value="F:arylsulfatase activity"/>
    <property type="evidence" value="ECO:0007669"/>
    <property type="project" value="TreeGrafter"/>
</dbReference>
<evidence type="ECO:0000256" key="2">
    <source>
        <dbReference type="SAM" id="Phobius"/>
    </source>
</evidence>
<dbReference type="EMBL" id="CAEZUP010000017">
    <property type="protein sequence ID" value="CAB4603571.1"/>
    <property type="molecule type" value="Genomic_DNA"/>
</dbReference>
<reference evidence="4" key="1">
    <citation type="submission" date="2020-05" db="EMBL/GenBank/DDBJ databases">
        <authorList>
            <person name="Chiriac C."/>
            <person name="Salcher M."/>
            <person name="Ghai R."/>
            <person name="Kavagutti S V."/>
        </authorList>
    </citation>
    <scope>NUCLEOTIDE SEQUENCE</scope>
</reference>
<name>A0A6J6GQN5_9ZZZZ</name>
<organism evidence="4">
    <name type="scientific">freshwater metagenome</name>
    <dbReference type="NCBI Taxonomy" id="449393"/>
    <lineage>
        <taxon>unclassified sequences</taxon>
        <taxon>metagenomes</taxon>
        <taxon>ecological metagenomes</taxon>
    </lineage>
</organism>
<keyword evidence="2" id="KW-0472">Membrane</keyword>
<proteinExistence type="inferred from homology"/>
<dbReference type="Gene3D" id="3.40.720.10">
    <property type="entry name" value="Alkaline Phosphatase, subunit A"/>
    <property type="match status" value="1"/>
</dbReference>
<dbReference type="PANTHER" id="PTHR42693">
    <property type="entry name" value="ARYLSULFATASE FAMILY MEMBER"/>
    <property type="match status" value="1"/>
</dbReference>
<dbReference type="InterPro" id="IPR000917">
    <property type="entry name" value="Sulfatase_N"/>
</dbReference>
<feature type="transmembrane region" description="Helical" evidence="2">
    <location>
        <begin position="71"/>
        <end position="91"/>
    </location>
</feature>
<dbReference type="PANTHER" id="PTHR42693:SF33">
    <property type="entry name" value="ARYLSULFATASE"/>
    <property type="match status" value="1"/>
</dbReference>
<dbReference type="SUPFAM" id="SSF53649">
    <property type="entry name" value="Alkaline phosphatase-like"/>
    <property type="match status" value="1"/>
</dbReference>
<feature type="domain" description="Sulfatase N-terminal" evidence="3">
    <location>
        <begin position="417"/>
        <end position="506"/>
    </location>
</feature>
<dbReference type="InterPro" id="IPR050738">
    <property type="entry name" value="Sulfatase"/>
</dbReference>
<sequence length="685" mass="72986">MYLLGLFALSGLALLGPLLDSLQRGATFFVAQGMQRNAVFLFVAFWALVPPLVLAIPVAIAGFFSKRIADLFMAIIGGVLAAFALLGFVSASHTWRGIVFLPVLIVLAVAFGFLYLKFRNLRFFVAVLAIAPVMTIVVFLSSPEMSGILADSKSEVAIARNETPVVMVIFDEFSLGTMVTPDGSLNSSLFPGFADLASTATWYPEAKSLVPWTHLAVPSLASGTLPDTKKLPVATSWPRTIFSMFGNSPGQVSAHESTTALCSESICGVKNRLEWGRAFNDSWSVVGNSVLPSGLAARFFSSLGNTWAGLDSENVALESRDDLSAKEFGKLWKETLGGSDDPAVVADEIVSGVADLGGGDLDYAHLALPHAPYQFLPGGIRYNGAAHPDWFSDNWTDLGADPWGQVSLRQRLLLQSMDADSILTRILDSLRASGRFDEAMVIVTSDHGITLEPGAQRRSVRRITANSIDDVMSVPLFVKFPGQTSPVIDRRDARLIDVLPTVADVVEAQLPDDWKFDGSSLLGSEVTGRPLWWFAADGEVLAAPEPARTASRNWQWLGATAMETNPYAIGPHAGLVGQSMDKQRVADGSPGKCTLSKSQLSMWDPASGVVPALMSASIGALPSGTWIAAEVNGEIAGVSPVFANYKGKATLNIVIDPSVVQPGSNMASLHVVNEDGTLSALTCPG</sequence>
<keyword evidence="2" id="KW-1133">Transmembrane helix</keyword>
<protein>
    <submittedName>
        <fullName evidence="4">Unannotated protein</fullName>
    </submittedName>
</protein>
<evidence type="ECO:0000256" key="1">
    <source>
        <dbReference type="ARBA" id="ARBA00008779"/>
    </source>
</evidence>
<gene>
    <name evidence="4" type="ORF">UFOPK1835_00606</name>
</gene>
<dbReference type="Pfam" id="PF00884">
    <property type="entry name" value="Sulfatase"/>
    <property type="match status" value="1"/>
</dbReference>
<dbReference type="InterPro" id="IPR017850">
    <property type="entry name" value="Alkaline_phosphatase_core_sf"/>
</dbReference>
<feature type="transmembrane region" description="Helical" evidence="2">
    <location>
        <begin position="37"/>
        <end position="64"/>
    </location>
</feature>
<feature type="transmembrane region" description="Helical" evidence="2">
    <location>
        <begin position="97"/>
        <end position="116"/>
    </location>
</feature>
<accession>A0A6J6GQN5</accession>
<keyword evidence="2" id="KW-0812">Transmembrane</keyword>
<dbReference type="AlphaFoldDB" id="A0A6J6GQN5"/>
<feature type="transmembrane region" description="Helical" evidence="2">
    <location>
        <begin position="123"/>
        <end position="142"/>
    </location>
</feature>
<evidence type="ECO:0000313" key="4">
    <source>
        <dbReference type="EMBL" id="CAB4603571.1"/>
    </source>
</evidence>